<dbReference type="InterPro" id="IPR036388">
    <property type="entry name" value="WH-like_DNA-bd_sf"/>
</dbReference>
<dbReference type="Gene3D" id="1.10.10.10">
    <property type="entry name" value="Winged helix-like DNA-binding domain superfamily/Winged helix DNA-binding domain"/>
    <property type="match status" value="2"/>
</dbReference>
<evidence type="ECO:0000313" key="6">
    <source>
        <dbReference type="EMBL" id="ROP99883.1"/>
    </source>
</evidence>
<dbReference type="GO" id="GO:0051301">
    <property type="term" value="P:cell division"/>
    <property type="evidence" value="ECO:0007669"/>
    <property type="project" value="UniProtKB-KW"/>
</dbReference>
<dbReference type="SUPFAM" id="SSF46785">
    <property type="entry name" value="Winged helix' DNA-binding domain"/>
    <property type="match status" value="2"/>
</dbReference>
<evidence type="ECO:0000256" key="2">
    <source>
        <dbReference type="ARBA" id="ARBA00022618"/>
    </source>
</evidence>
<name>A0A3N1LXH1_9PROT</name>
<proteinExistence type="predicted"/>
<evidence type="ECO:0000256" key="3">
    <source>
        <dbReference type="ARBA" id="ARBA00022829"/>
    </source>
</evidence>
<organism evidence="6 7">
    <name type="scientific">Stella humosa</name>
    <dbReference type="NCBI Taxonomy" id="94"/>
    <lineage>
        <taxon>Bacteria</taxon>
        <taxon>Pseudomonadati</taxon>
        <taxon>Pseudomonadota</taxon>
        <taxon>Alphaproteobacteria</taxon>
        <taxon>Rhodospirillales</taxon>
        <taxon>Stellaceae</taxon>
        <taxon>Stella</taxon>
    </lineage>
</organism>
<dbReference type="InterPro" id="IPR005234">
    <property type="entry name" value="ScpB_csome_segregation"/>
</dbReference>
<dbReference type="PANTHER" id="PTHR34298">
    <property type="entry name" value="SEGREGATION AND CONDENSATION PROTEIN B"/>
    <property type="match status" value="1"/>
</dbReference>
<evidence type="ECO:0000256" key="4">
    <source>
        <dbReference type="ARBA" id="ARBA00023306"/>
    </source>
</evidence>
<evidence type="ECO:0000256" key="5">
    <source>
        <dbReference type="SAM" id="MobiDB-lite"/>
    </source>
</evidence>
<accession>A0A3N1LXH1</accession>
<dbReference type="EMBL" id="RJKX01000013">
    <property type="protein sequence ID" value="ROP99883.1"/>
    <property type="molecule type" value="Genomic_DNA"/>
</dbReference>
<keyword evidence="4" id="KW-0131">Cell cycle</keyword>
<sequence length="220" mass="24004">MSQLEPELRLAEALLFAAAEPLDAQTIASRMPEGTDIEALMERLTAIYADRGVQVVRVAGRFAMRTAPDLAGALRLERTVTRKPTRASIETLAIIAYHQPVTRAEIEEIRGVALSRGTLETLMEASWIRPKGRRQTPGRPATWVTTDQFLAHFGLDQLADLPGIDELKAAGLLDQRPVLNPLPSELETPVDDGDDEREDPAEVPPEDADDGVSGGEHVRG</sequence>
<evidence type="ECO:0000313" key="7">
    <source>
        <dbReference type="Proteomes" id="UP000278222"/>
    </source>
</evidence>
<keyword evidence="2" id="KW-0132">Cell division</keyword>
<dbReference type="Proteomes" id="UP000278222">
    <property type="component" value="Unassembled WGS sequence"/>
</dbReference>
<protein>
    <submittedName>
        <fullName evidence="6">Segregation and condensation protein B</fullName>
    </submittedName>
</protein>
<dbReference type="PANTHER" id="PTHR34298:SF2">
    <property type="entry name" value="SEGREGATION AND CONDENSATION PROTEIN B"/>
    <property type="match status" value="1"/>
</dbReference>
<keyword evidence="7" id="KW-1185">Reference proteome</keyword>
<keyword evidence="1" id="KW-0963">Cytoplasm</keyword>
<feature type="compositionally biased region" description="Acidic residues" evidence="5">
    <location>
        <begin position="188"/>
        <end position="210"/>
    </location>
</feature>
<evidence type="ECO:0000256" key="1">
    <source>
        <dbReference type="ARBA" id="ARBA00022490"/>
    </source>
</evidence>
<comment type="caution">
    <text evidence="6">The sequence shown here is derived from an EMBL/GenBank/DDBJ whole genome shotgun (WGS) entry which is preliminary data.</text>
</comment>
<dbReference type="GO" id="GO:0051304">
    <property type="term" value="P:chromosome separation"/>
    <property type="evidence" value="ECO:0007669"/>
    <property type="project" value="InterPro"/>
</dbReference>
<dbReference type="OrthoDB" id="9806226at2"/>
<dbReference type="AlphaFoldDB" id="A0A3N1LXH1"/>
<keyword evidence="3" id="KW-0159">Chromosome partition</keyword>
<dbReference type="Pfam" id="PF04079">
    <property type="entry name" value="SMC_ScpB"/>
    <property type="match status" value="1"/>
</dbReference>
<dbReference type="InterPro" id="IPR036390">
    <property type="entry name" value="WH_DNA-bd_sf"/>
</dbReference>
<dbReference type="RefSeq" id="WP_123689226.1">
    <property type="nucleotide sequence ID" value="NZ_AP019700.1"/>
</dbReference>
<dbReference type="NCBIfam" id="TIGR00281">
    <property type="entry name" value="SMC-Scp complex subunit ScpB"/>
    <property type="match status" value="1"/>
</dbReference>
<feature type="region of interest" description="Disordered" evidence="5">
    <location>
        <begin position="176"/>
        <end position="220"/>
    </location>
</feature>
<reference evidence="6 7" key="1">
    <citation type="submission" date="2018-11" db="EMBL/GenBank/DDBJ databases">
        <title>Genomic Encyclopedia of Type Strains, Phase IV (KMG-IV): sequencing the most valuable type-strain genomes for metagenomic binning, comparative biology and taxonomic classification.</title>
        <authorList>
            <person name="Goeker M."/>
        </authorList>
    </citation>
    <scope>NUCLEOTIDE SEQUENCE [LARGE SCALE GENOMIC DNA]</scope>
    <source>
        <strain evidence="6 7">DSM 5900</strain>
    </source>
</reference>
<gene>
    <name evidence="6" type="ORF">EDC65_1674</name>
</gene>